<dbReference type="PROSITE" id="PS00198">
    <property type="entry name" value="4FE4S_FER_1"/>
    <property type="match status" value="1"/>
</dbReference>
<dbReference type="PANTHER" id="PTHR43312">
    <property type="entry name" value="D-THREO-ALDOSE 1-DEHYDROGENASE"/>
    <property type="match status" value="1"/>
</dbReference>
<evidence type="ECO:0000259" key="4">
    <source>
        <dbReference type="Pfam" id="PF00248"/>
    </source>
</evidence>
<dbReference type="PANTHER" id="PTHR43312:SF1">
    <property type="entry name" value="NADP-DEPENDENT OXIDOREDUCTASE DOMAIN-CONTAINING PROTEIN"/>
    <property type="match status" value="1"/>
</dbReference>
<dbReference type="SUPFAM" id="SSF51430">
    <property type="entry name" value="NAD(P)-linked oxidoreductase"/>
    <property type="match status" value="1"/>
</dbReference>
<dbReference type="AlphaFoldDB" id="A0AAU9EVT5"/>
<dbReference type="SUPFAM" id="SSF46548">
    <property type="entry name" value="alpha-helical ferredoxin"/>
    <property type="match status" value="1"/>
</dbReference>
<gene>
    <name evidence="5" type="ORF">FAK_09090</name>
</gene>
<dbReference type="GO" id="GO:0046872">
    <property type="term" value="F:metal ion binding"/>
    <property type="evidence" value="ECO:0007669"/>
    <property type="project" value="UniProtKB-KW"/>
</dbReference>
<name>A0AAU9EVT5_9BACT</name>
<dbReference type="GO" id="GO:0016491">
    <property type="term" value="F:oxidoreductase activity"/>
    <property type="evidence" value="ECO:0007669"/>
    <property type="project" value="InterPro"/>
</dbReference>
<reference evidence="6" key="1">
    <citation type="journal article" date="2023" name="Arch. Microbiol.">
        <title>Desulfoferula mesophilus gen. nov. sp. nov., a mesophilic sulfate-reducing bacterium isolated from a brackish lake sediment.</title>
        <authorList>
            <person name="Watanabe T."/>
            <person name="Yabe T."/>
            <person name="Tsuji J.M."/>
            <person name="Fukui M."/>
        </authorList>
    </citation>
    <scope>NUCLEOTIDE SEQUENCE [LARGE SCALE GENOMIC DNA]</scope>
    <source>
        <strain evidence="6">12FAK</strain>
    </source>
</reference>
<dbReference type="EMBL" id="AP028679">
    <property type="protein sequence ID" value="BEQ13843.1"/>
    <property type="molecule type" value="Genomic_DNA"/>
</dbReference>
<feature type="domain" description="NADP-dependent oxidoreductase" evidence="4">
    <location>
        <begin position="17"/>
        <end position="200"/>
    </location>
</feature>
<dbReference type="InterPro" id="IPR053135">
    <property type="entry name" value="AKR2_Oxidoreductase"/>
</dbReference>
<evidence type="ECO:0000313" key="5">
    <source>
        <dbReference type="EMBL" id="BEQ13843.1"/>
    </source>
</evidence>
<dbReference type="RefSeq" id="WP_338605587.1">
    <property type="nucleotide sequence ID" value="NZ_AP028679.1"/>
</dbReference>
<keyword evidence="2" id="KW-0408">Iron</keyword>
<proteinExistence type="predicted"/>
<dbReference type="PRINTS" id="PR00069">
    <property type="entry name" value="ALDKETRDTASE"/>
</dbReference>
<dbReference type="KEGG" id="dmp:FAK_09090"/>
<dbReference type="GO" id="GO:0051536">
    <property type="term" value="F:iron-sulfur cluster binding"/>
    <property type="evidence" value="ECO:0007669"/>
    <property type="project" value="UniProtKB-KW"/>
</dbReference>
<sequence>MNLVPLGSTGLMVSEVGFGGIPITRVTVDEGVALARAAYERGWRFFDTARMYGDSEVKLGQALEGVRDQVVLASKTMKRSAQEMRGEIAASLKALRTTWIDLYQIHNLAKPQDLEAVLAPGGALEALQEAQAQGRVRHIGFSSHHPDTAIAAIETGRFATAQFACNFVEDQAAARVFGAAKKRGMGCIAMKPLGGGLLERADLCFAWLQTQEGVLPIPGMQSLAELDQIAGLYENRRELGPADLAEMERIRAELGSRFCHRCGYCLPCPNGVDIPKVMLFTSQKRRFPPAQLIEKTREAIAQAEAECLECGECTARCPYELPIPEMLAEITADFRDFLAQHGQA</sequence>
<evidence type="ECO:0000313" key="6">
    <source>
        <dbReference type="Proteomes" id="UP001366166"/>
    </source>
</evidence>
<organism evidence="5 6">
    <name type="scientific">Desulfoferula mesophila</name>
    <dbReference type="NCBI Taxonomy" id="3058419"/>
    <lineage>
        <taxon>Bacteria</taxon>
        <taxon>Pseudomonadati</taxon>
        <taxon>Thermodesulfobacteriota</taxon>
        <taxon>Desulfarculia</taxon>
        <taxon>Desulfarculales</taxon>
        <taxon>Desulfarculaceae</taxon>
        <taxon>Desulfoferula</taxon>
    </lineage>
</organism>
<evidence type="ECO:0000256" key="1">
    <source>
        <dbReference type="ARBA" id="ARBA00022723"/>
    </source>
</evidence>
<dbReference type="Gene3D" id="3.20.20.100">
    <property type="entry name" value="NADP-dependent oxidoreductase domain"/>
    <property type="match status" value="1"/>
</dbReference>
<dbReference type="Proteomes" id="UP001366166">
    <property type="component" value="Chromosome"/>
</dbReference>
<keyword evidence="1" id="KW-0479">Metal-binding</keyword>
<evidence type="ECO:0000256" key="2">
    <source>
        <dbReference type="ARBA" id="ARBA00023004"/>
    </source>
</evidence>
<accession>A0AAU9EVT5</accession>
<dbReference type="Pfam" id="PF00248">
    <property type="entry name" value="Aldo_ket_red"/>
    <property type="match status" value="1"/>
</dbReference>
<dbReference type="CDD" id="cd19100">
    <property type="entry name" value="AKR_unchar"/>
    <property type="match status" value="1"/>
</dbReference>
<protein>
    <submittedName>
        <fullName evidence="5">Aldo/keto reductase</fullName>
    </submittedName>
</protein>
<keyword evidence="3" id="KW-0411">Iron-sulfur</keyword>
<dbReference type="InterPro" id="IPR020471">
    <property type="entry name" value="AKR"/>
</dbReference>
<keyword evidence="6" id="KW-1185">Reference proteome</keyword>
<evidence type="ECO:0000256" key="3">
    <source>
        <dbReference type="ARBA" id="ARBA00023014"/>
    </source>
</evidence>
<dbReference type="InterPro" id="IPR017900">
    <property type="entry name" value="4Fe4S_Fe_S_CS"/>
</dbReference>
<dbReference type="Pfam" id="PF13534">
    <property type="entry name" value="Fer4_17"/>
    <property type="match status" value="1"/>
</dbReference>
<dbReference type="InterPro" id="IPR036812">
    <property type="entry name" value="NAD(P)_OxRdtase_dom_sf"/>
</dbReference>
<dbReference type="InterPro" id="IPR023210">
    <property type="entry name" value="NADP_OxRdtase_dom"/>
</dbReference>